<dbReference type="SMART" id="SM00752">
    <property type="entry name" value="HTTM"/>
    <property type="match status" value="1"/>
</dbReference>
<feature type="transmembrane region" description="Helical" evidence="5">
    <location>
        <begin position="138"/>
        <end position="156"/>
    </location>
</feature>
<proteinExistence type="predicted"/>
<evidence type="ECO:0000256" key="1">
    <source>
        <dbReference type="ARBA" id="ARBA00004127"/>
    </source>
</evidence>
<feature type="domain" description="HTTM-like" evidence="6">
    <location>
        <begin position="16"/>
        <end position="295"/>
    </location>
</feature>
<evidence type="ECO:0000256" key="2">
    <source>
        <dbReference type="ARBA" id="ARBA00022692"/>
    </source>
</evidence>
<gene>
    <name evidence="7" type="ORF">FA048_01975</name>
</gene>
<feature type="transmembrane region" description="Helical" evidence="5">
    <location>
        <begin position="114"/>
        <end position="132"/>
    </location>
</feature>
<dbReference type="InterPro" id="IPR011020">
    <property type="entry name" value="HTTM-like"/>
</dbReference>
<evidence type="ECO:0000259" key="6">
    <source>
        <dbReference type="SMART" id="SM00752"/>
    </source>
</evidence>
<dbReference type="PANTHER" id="PTHR39535">
    <property type="entry name" value="SPORULATION-DELAYING PROTEIN SDPB"/>
    <property type="match status" value="1"/>
</dbReference>
<accession>A0A4U1CY00</accession>
<evidence type="ECO:0000313" key="7">
    <source>
        <dbReference type="EMBL" id="TKC12409.1"/>
    </source>
</evidence>
<dbReference type="OrthoDB" id="1496138at2"/>
<keyword evidence="8" id="KW-1185">Reference proteome</keyword>
<comment type="caution">
    <text evidence="7">The sequence shown here is derived from an EMBL/GenBank/DDBJ whole genome shotgun (WGS) entry which is preliminary data.</text>
</comment>
<evidence type="ECO:0000256" key="5">
    <source>
        <dbReference type="SAM" id="Phobius"/>
    </source>
</evidence>
<dbReference type="RefSeq" id="WP_136838427.1">
    <property type="nucleotide sequence ID" value="NZ_SWBR01000001.1"/>
</dbReference>
<evidence type="ECO:0000313" key="8">
    <source>
        <dbReference type="Proteomes" id="UP000309488"/>
    </source>
</evidence>
<evidence type="ECO:0000256" key="4">
    <source>
        <dbReference type="ARBA" id="ARBA00023136"/>
    </source>
</evidence>
<dbReference type="PANTHER" id="PTHR39535:SF2">
    <property type="entry name" value="HTTM DOMAIN-CONTAINING PROTEIN"/>
    <property type="match status" value="1"/>
</dbReference>
<keyword evidence="3 5" id="KW-1133">Transmembrane helix</keyword>
<feature type="transmembrane region" description="Helical" evidence="5">
    <location>
        <begin position="257"/>
        <end position="285"/>
    </location>
</feature>
<dbReference type="AlphaFoldDB" id="A0A4U1CY00"/>
<protein>
    <recommendedName>
        <fullName evidence="6">HTTM-like domain-containing protein</fullName>
    </recommendedName>
</protein>
<feature type="transmembrane region" description="Helical" evidence="5">
    <location>
        <begin position="227"/>
        <end position="250"/>
    </location>
</feature>
<dbReference type="EMBL" id="SWBR01000001">
    <property type="protein sequence ID" value="TKC12409.1"/>
    <property type="molecule type" value="Genomic_DNA"/>
</dbReference>
<comment type="subcellular location">
    <subcellularLocation>
        <location evidence="1">Endomembrane system</location>
        <topology evidence="1">Multi-pass membrane protein</topology>
    </subcellularLocation>
</comment>
<keyword evidence="2 5" id="KW-0812">Transmembrane</keyword>
<dbReference type="Proteomes" id="UP000309488">
    <property type="component" value="Unassembled WGS sequence"/>
</dbReference>
<organism evidence="7 8">
    <name type="scientific">Pedobacter polaris</name>
    <dbReference type="NCBI Taxonomy" id="2571273"/>
    <lineage>
        <taxon>Bacteria</taxon>
        <taxon>Pseudomonadati</taxon>
        <taxon>Bacteroidota</taxon>
        <taxon>Sphingobacteriia</taxon>
        <taxon>Sphingobacteriales</taxon>
        <taxon>Sphingobacteriaceae</taxon>
        <taxon>Pedobacter</taxon>
    </lineage>
</organism>
<feature type="transmembrane region" description="Helical" evidence="5">
    <location>
        <begin position="176"/>
        <end position="195"/>
    </location>
</feature>
<name>A0A4U1CY00_9SPHI</name>
<sequence length="303" mass="34664">MKNKKSKSLIRFFFRNRVEDVSFLPFFRIAIGFFSLIHFLLIIPDFGTLYGKDSIINGAIMSSFKPATIPNLTQTTDFLLGWANLSDKATMSIVVIIYSILCVFLILGFLTRYAAFFLIILHIIIFKGSILYSYGADSITSIALFYCFVFPLGTMYSLDHILFDKKIVSPSPYRKILQLHLCLIYVSSGFVKLTGMDWRSGEAIWQAIHQIRHNILLDVNYDVIGNYPVLAILFSWSVLLIELFYPLLVFKSNIRNYGLILICLLHIGIAVSLGLYYFSLLMIIINVTAFLNLNSKYLSKNFE</sequence>
<feature type="transmembrane region" description="Helical" evidence="5">
    <location>
        <begin position="21"/>
        <end position="43"/>
    </location>
</feature>
<dbReference type="GO" id="GO:0012505">
    <property type="term" value="C:endomembrane system"/>
    <property type="evidence" value="ECO:0007669"/>
    <property type="project" value="UniProtKB-SubCell"/>
</dbReference>
<dbReference type="InterPro" id="IPR052964">
    <property type="entry name" value="Sporulation_signal_mat"/>
</dbReference>
<feature type="transmembrane region" description="Helical" evidence="5">
    <location>
        <begin position="89"/>
        <end position="107"/>
    </location>
</feature>
<keyword evidence="4 5" id="KW-0472">Membrane</keyword>
<reference evidence="7 8" key="1">
    <citation type="submission" date="2019-04" db="EMBL/GenBank/DDBJ databases">
        <title>Pedobacter sp. RP-3-22 sp. nov., isolated from Arctic soil.</title>
        <authorList>
            <person name="Dahal R.H."/>
            <person name="Kim D.-U."/>
        </authorList>
    </citation>
    <scope>NUCLEOTIDE SEQUENCE [LARGE SCALE GENOMIC DNA]</scope>
    <source>
        <strain evidence="7 8">RP-3-22</strain>
    </source>
</reference>
<evidence type="ECO:0000256" key="3">
    <source>
        <dbReference type="ARBA" id="ARBA00022989"/>
    </source>
</evidence>